<organism evidence="1 2">
    <name type="scientific">Lichenicoccus roseus</name>
    <dbReference type="NCBI Taxonomy" id="2683649"/>
    <lineage>
        <taxon>Bacteria</taxon>
        <taxon>Pseudomonadati</taxon>
        <taxon>Pseudomonadota</taxon>
        <taxon>Alphaproteobacteria</taxon>
        <taxon>Acetobacterales</taxon>
        <taxon>Acetobacteraceae</taxon>
        <taxon>Lichenicoccus</taxon>
    </lineage>
</organism>
<proteinExistence type="predicted"/>
<protein>
    <recommendedName>
        <fullName evidence="3">DUF4267 domain-containing protein</fullName>
    </recommendedName>
</protein>
<evidence type="ECO:0000313" key="2">
    <source>
        <dbReference type="Proteomes" id="UP000305654"/>
    </source>
</evidence>
<comment type="caution">
    <text evidence="1">The sequence shown here is derived from an EMBL/GenBank/DDBJ whole genome shotgun (WGS) entry which is preliminary data.</text>
</comment>
<dbReference type="EMBL" id="VCDI01000009">
    <property type="protein sequence ID" value="TLU70963.1"/>
    <property type="molecule type" value="Genomic_DNA"/>
</dbReference>
<dbReference type="Proteomes" id="UP000305654">
    <property type="component" value="Unassembled WGS sequence"/>
</dbReference>
<sequence>MNAKTSARCLGWMSLAVGIAELAAPSAIANRLGIKGGPRLVRAFGVREIGTGLFILLRPSSASGIDARVSGDALDLAVLTSALGASNPKRLTAAVATVLVAAVTAWDVGTAAALAKPVAA</sequence>
<dbReference type="OrthoDB" id="6166765at2"/>
<accession>A0A5R9J274</accession>
<reference evidence="1 2" key="1">
    <citation type="submission" date="2019-05" db="EMBL/GenBank/DDBJ databases">
        <authorList>
            <person name="Pankratov T."/>
            <person name="Grouzdev D."/>
        </authorList>
    </citation>
    <scope>NUCLEOTIDE SEQUENCE [LARGE SCALE GENOMIC DNA]</scope>
    <source>
        <strain evidence="1 2">KEBCLARHB70R</strain>
    </source>
</reference>
<dbReference type="AlphaFoldDB" id="A0A5R9J274"/>
<evidence type="ECO:0008006" key="3">
    <source>
        <dbReference type="Google" id="ProtNLM"/>
    </source>
</evidence>
<name>A0A5R9J274_9PROT</name>
<keyword evidence="2" id="KW-1185">Reference proteome</keyword>
<dbReference type="RefSeq" id="WP_138327633.1">
    <property type="nucleotide sequence ID" value="NZ_VCDI01000009.1"/>
</dbReference>
<evidence type="ECO:0000313" key="1">
    <source>
        <dbReference type="EMBL" id="TLU70963.1"/>
    </source>
</evidence>
<gene>
    <name evidence="1" type="ORF">FE263_19080</name>
</gene>